<feature type="domain" description="EamA" evidence="7">
    <location>
        <begin position="18"/>
        <end position="150"/>
    </location>
</feature>
<dbReference type="PANTHER" id="PTHR22911:SF6">
    <property type="entry name" value="SOLUTE CARRIER FAMILY 35 MEMBER G1"/>
    <property type="match status" value="1"/>
</dbReference>
<reference evidence="9" key="1">
    <citation type="journal article" date="2019" name="Int. J. Syst. Evol. Microbiol.">
        <title>The Global Catalogue of Microorganisms (GCM) 10K type strain sequencing project: providing services to taxonomists for standard genome sequencing and annotation.</title>
        <authorList>
            <consortium name="The Broad Institute Genomics Platform"/>
            <consortium name="The Broad Institute Genome Sequencing Center for Infectious Disease"/>
            <person name="Wu L."/>
            <person name="Ma J."/>
        </authorList>
    </citation>
    <scope>NUCLEOTIDE SEQUENCE [LARGE SCALE GENOMIC DNA]</scope>
    <source>
        <strain evidence="9">CCUG 55328</strain>
    </source>
</reference>
<accession>A0ABW3TEB0</accession>
<organism evidence="8 9">
    <name type="scientific">Seohaeicola saemankumensis</name>
    <dbReference type="NCBI Taxonomy" id="481181"/>
    <lineage>
        <taxon>Bacteria</taxon>
        <taxon>Pseudomonadati</taxon>
        <taxon>Pseudomonadota</taxon>
        <taxon>Alphaproteobacteria</taxon>
        <taxon>Rhodobacterales</taxon>
        <taxon>Roseobacteraceae</taxon>
        <taxon>Seohaeicola</taxon>
    </lineage>
</organism>
<protein>
    <submittedName>
        <fullName evidence="8">DMT family transporter</fullName>
    </submittedName>
</protein>
<evidence type="ECO:0000256" key="2">
    <source>
        <dbReference type="ARBA" id="ARBA00009853"/>
    </source>
</evidence>
<comment type="subcellular location">
    <subcellularLocation>
        <location evidence="1">Membrane</location>
        <topology evidence="1">Multi-pass membrane protein</topology>
    </subcellularLocation>
</comment>
<dbReference type="RefSeq" id="WP_380789442.1">
    <property type="nucleotide sequence ID" value="NZ_JBHTKR010000002.1"/>
</dbReference>
<evidence type="ECO:0000313" key="9">
    <source>
        <dbReference type="Proteomes" id="UP001597151"/>
    </source>
</evidence>
<evidence type="ECO:0000256" key="5">
    <source>
        <dbReference type="ARBA" id="ARBA00023136"/>
    </source>
</evidence>
<dbReference type="Pfam" id="PF00892">
    <property type="entry name" value="EamA"/>
    <property type="match status" value="2"/>
</dbReference>
<evidence type="ECO:0000259" key="7">
    <source>
        <dbReference type="Pfam" id="PF00892"/>
    </source>
</evidence>
<dbReference type="EMBL" id="JBHTKR010000002">
    <property type="protein sequence ID" value="MFD1194075.1"/>
    <property type="molecule type" value="Genomic_DNA"/>
</dbReference>
<keyword evidence="4 6" id="KW-1133">Transmembrane helix</keyword>
<name>A0ABW3TEB0_9RHOB</name>
<proteinExistence type="inferred from homology"/>
<keyword evidence="9" id="KW-1185">Reference proteome</keyword>
<feature type="transmembrane region" description="Helical" evidence="6">
    <location>
        <begin position="82"/>
        <end position="102"/>
    </location>
</feature>
<keyword evidence="3 6" id="KW-0812">Transmembrane</keyword>
<gene>
    <name evidence="8" type="ORF">ACFQ3C_05290</name>
</gene>
<feature type="transmembrane region" description="Helical" evidence="6">
    <location>
        <begin position="255"/>
        <end position="275"/>
    </location>
</feature>
<feature type="transmembrane region" description="Helical" evidence="6">
    <location>
        <begin position="108"/>
        <end position="127"/>
    </location>
</feature>
<dbReference type="Proteomes" id="UP001597151">
    <property type="component" value="Unassembled WGS sequence"/>
</dbReference>
<comment type="similarity">
    <text evidence="2">Belongs to the drug/metabolite transporter (DMT) superfamily. 10 TMS drug/metabolite exporter (DME) (TC 2.A.7.3) family.</text>
</comment>
<evidence type="ECO:0000256" key="1">
    <source>
        <dbReference type="ARBA" id="ARBA00004141"/>
    </source>
</evidence>
<feature type="transmembrane region" description="Helical" evidence="6">
    <location>
        <begin position="227"/>
        <end position="248"/>
    </location>
</feature>
<dbReference type="InterPro" id="IPR037185">
    <property type="entry name" value="EmrE-like"/>
</dbReference>
<feature type="transmembrane region" description="Helical" evidence="6">
    <location>
        <begin position="281"/>
        <end position="299"/>
    </location>
</feature>
<comment type="caution">
    <text evidence="8">The sequence shown here is derived from an EMBL/GenBank/DDBJ whole genome shotgun (WGS) entry which is preliminary data.</text>
</comment>
<feature type="transmembrane region" description="Helical" evidence="6">
    <location>
        <begin position="134"/>
        <end position="150"/>
    </location>
</feature>
<evidence type="ECO:0000313" key="8">
    <source>
        <dbReference type="EMBL" id="MFD1194075.1"/>
    </source>
</evidence>
<feature type="transmembrane region" description="Helical" evidence="6">
    <location>
        <begin position="53"/>
        <end position="70"/>
    </location>
</feature>
<keyword evidence="5 6" id="KW-0472">Membrane</keyword>
<feature type="domain" description="EamA" evidence="7">
    <location>
        <begin position="161"/>
        <end position="293"/>
    </location>
</feature>
<evidence type="ECO:0000256" key="3">
    <source>
        <dbReference type="ARBA" id="ARBA00022692"/>
    </source>
</evidence>
<dbReference type="InterPro" id="IPR000620">
    <property type="entry name" value="EamA_dom"/>
</dbReference>
<feature type="transmembrane region" description="Helical" evidence="6">
    <location>
        <begin position="12"/>
        <end position="33"/>
    </location>
</feature>
<dbReference type="PANTHER" id="PTHR22911">
    <property type="entry name" value="ACYL-MALONYL CONDENSING ENZYME-RELATED"/>
    <property type="match status" value="1"/>
</dbReference>
<evidence type="ECO:0000256" key="6">
    <source>
        <dbReference type="SAM" id="Phobius"/>
    </source>
</evidence>
<sequence>MSDVRSPALPYLNDRIVLGVVLMLGFCLTAPLIDVASKLAAQTIPVGQVTTARFIVQGLLMLPLCLMLGHGLRLPPGVLTRLVLRALFLILSTYFFVAAVKVMPIADALVIVFVEPFILLLLGKYLFGEEVGPRRLWASVVGFAGALLVIQPSLAAFGLVALFPLGTALFFAFYMLVTRSLSRQMHPVPMQFHTSTVAAAICLPVMLLGTGITIPTISPVWPQGVEWTWLAGVGAASALAHLMISYALRYAPSATVAPLHYLEILSAVVFGWLFFSDLPNALTFAGMAVITASGLYIFHRERVLEREARTGS</sequence>
<dbReference type="SUPFAM" id="SSF103481">
    <property type="entry name" value="Multidrug resistance efflux transporter EmrE"/>
    <property type="match status" value="2"/>
</dbReference>
<feature type="transmembrane region" description="Helical" evidence="6">
    <location>
        <begin position="197"/>
        <end position="221"/>
    </location>
</feature>
<evidence type="ECO:0000256" key="4">
    <source>
        <dbReference type="ARBA" id="ARBA00022989"/>
    </source>
</evidence>
<feature type="transmembrane region" description="Helical" evidence="6">
    <location>
        <begin position="156"/>
        <end position="177"/>
    </location>
</feature>